<reference evidence="11" key="1">
    <citation type="journal article" date="2020" name="mSystems">
        <title>Genome- and Community-Level Interaction Insights into Carbon Utilization and Element Cycling Functions of Hydrothermarchaeota in Hydrothermal Sediment.</title>
        <authorList>
            <person name="Zhou Z."/>
            <person name="Liu Y."/>
            <person name="Xu W."/>
            <person name="Pan J."/>
            <person name="Luo Z.H."/>
            <person name="Li M."/>
        </authorList>
    </citation>
    <scope>NUCLEOTIDE SEQUENCE [LARGE SCALE GENOMIC DNA]</scope>
    <source>
        <strain evidence="11">SpSt-1179</strain>
    </source>
</reference>
<dbReference type="InterPro" id="IPR018483">
    <property type="entry name" value="Carb_kinase_FGGY_CS"/>
</dbReference>
<organism evidence="11">
    <name type="scientific">Mesotoga infera</name>
    <dbReference type="NCBI Taxonomy" id="1236046"/>
    <lineage>
        <taxon>Bacteria</taxon>
        <taxon>Thermotogati</taxon>
        <taxon>Thermotogota</taxon>
        <taxon>Thermotogae</taxon>
        <taxon>Kosmotogales</taxon>
        <taxon>Kosmotogaceae</taxon>
        <taxon>Mesotoga</taxon>
    </lineage>
</organism>
<dbReference type="InterPro" id="IPR018484">
    <property type="entry name" value="FGGY_N"/>
</dbReference>
<dbReference type="Pfam" id="PF02782">
    <property type="entry name" value="FGGY_C"/>
    <property type="match status" value="1"/>
</dbReference>
<evidence type="ECO:0000259" key="9">
    <source>
        <dbReference type="Pfam" id="PF00370"/>
    </source>
</evidence>
<dbReference type="PIRSF" id="PIRSF000538">
    <property type="entry name" value="GlpK"/>
    <property type="match status" value="1"/>
</dbReference>
<dbReference type="CDD" id="cd07769">
    <property type="entry name" value="ASKHA_NBD_FGGY_GK"/>
    <property type="match status" value="1"/>
</dbReference>
<dbReference type="PROSITE" id="PS00933">
    <property type="entry name" value="FGGY_KINASES_1"/>
    <property type="match status" value="1"/>
</dbReference>
<dbReference type="Gene3D" id="3.30.420.40">
    <property type="match status" value="2"/>
</dbReference>
<name>A0A7C1GRT3_9BACT</name>
<dbReference type="GO" id="GO:0005829">
    <property type="term" value="C:cytosol"/>
    <property type="evidence" value="ECO:0007669"/>
    <property type="project" value="TreeGrafter"/>
</dbReference>
<dbReference type="GO" id="GO:0006071">
    <property type="term" value="P:glycerol metabolic process"/>
    <property type="evidence" value="ECO:0007669"/>
    <property type="project" value="UniProtKB-KW"/>
</dbReference>
<accession>A0A7C1GRT3</accession>
<evidence type="ECO:0000256" key="2">
    <source>
        <dbReference type="ARBA" id="ARBA00022679"/>
    </source>
</evidence>
<feature type="domain" description="Carbohydrate kinase FGGY N-terminal" evidence="9">
    <location>
        <begin position="6"/>
        <end position="249"/>
    </location>
</feature>
<sequence>MSRDLVMAIDIGSTGTKVICVDASGSIVASTNTPIDSFSPRDGWVEHDPIQLWDSVVNCIGEIRNDVSSSRVAAVGITNQRETTVIWDKKTGVPVYNAISWQCKRSAEICKRYGHLEAEIERKTGSLLDAYYSATKIVWLFENVPDVRERALKGELLFGTVDSWIIWKLTNGASHKTDSSNASRTLLFNIITNQWDDALLKEFGIPERILPEVGDSDSLFGEAVAPAEFFVKPIPIMSCLGDQQSALFGQTCFEEKEAKCTFGTCLNLGINTGKIIRSEARGLTPTIAWRIGGEMTYKVEGGVYVAGSLLNWLVKKARLASSVSELTDLAQSVDSAEGIAFVPAFVGLAAPHWDMTARGILAGLSFNHDAAHISRAALESVAFQTYDVLRTAREGLGISVQKLNVDGGMAKNDFLMQLVSDICSCSLDRGEFLESTSMGAAYLAGVSTGFWKDFSEVRRLRKTERVFEPQLSESRRESMISVWNKAVERSKGWSQ</sequence>
<dbReference type="Pfam" id="PF00370">
    <property type="entry name" value="FGGY_N"/>
    <property type="match status" value="1"/>
</dbReference>
<evidence type="ECO:0000256" key="4">
    <source>
        <dbReference type="ARBA" id="ARBA00022777"/>
    </source>
</evidence>
<dbReference type="InterPro" id="IPR018485">
    <property type="entry name" value="FGGY_C"/>
</dbReference>
<evidence type="ECO:0000313" key="11">
    <source>
        <dbReference type="EMBL" id="HDP78359.1"/>
    </source>
</evidence>
<dbReference type="GO" id="GO:0005524">
    <property type="term" value="F:ATP binding"/>
    <property type="evidence" value="ECO:0007669"/>
    <property type="project" value="UniProtKB-KW"/>
</dbReference>
<evidence type="ECO:0000256" key="3">
    <source>
        <dbReference type="ARBA" id="ARBA00022741"/>
    </source>
</evidence>
<dbReference type="InterPro" id="IPR043129">
    <property type="entry name" value="ATPase_NBD"/>
</dbReference>
<dbReference type="PANTHER" id="PTHR10196:SF69">
    <property type="entry name" value="GLYCEROL KINASE"/>
    <property type="match status" value="1"/>
</dbReference>
<feature type="domain" description="Carbohydrate kinase FGGY C-terminal" evidence="10">
    <location>
        <begin position="259"/>
        <end position="447"/>
    </location>
</feature>
<dbReference type="GO" id="GO:0004370">
    <property type="term" value="F:glycerol kinase activity"/>
    <property type="evidence" value="ECO:0007669"/>
    <property type="project" value="TreeGrafter"/>
</dbReference>
<dbReference type="EMBL" id="DSBT01000282">
    <property type="protein sequence ID" value="HDP78359.1"/>
    <property type="molecule type" value="Genomic_DNA"/>
</dbReference>
<comment type="caution">
    <text evidence="11">The sequence shown here is derived from an EMBL/GenBank/DDBJ whole genome shotgun (WGS) entry which is preliminary data.</text>
</comment>
<dbReference type="AlphaFoldDB" id="A0A7C1GRT3"/>
<protein>
    <recommendedName>
        <fullName evidence="7">ATP:glycerol 3-phosphotransferase</fullName>
    </recommendedName>
</protein>
<dbReference type="PROSITE" id="PS00445">
    <property type="entry name" value="FGGY_KINASES_2"/>
    <property type="match status" value="1"/>
</dbReference>
<dbReference type="SUPFAM" id="SSF53067">
    <property type="entry name" value="Actin-like ATPase domain"/>
    <property type="match status" value="2"/>
</dbReference>
<evidence type="ECO:0000256" key="8">
    <source>
        <dbReference type="RuleBase" id="RU003733"/>
    </source>
</evidence>
<proteinExistence type="inferred from homology"/>
<dbReference type="FunFam" id="3.30.420.40:FF:000008">
    <property type="entry name" value="Glycerol kinase"/>
    <property type="match status" value="1"/>
</dbReference>
<keyword evidence="6" id="KW-0067">ATP-binding</keyword>
<evidence type="ECO:0000256" key="6">
    <source>
        <dbReference type="ARBA" id="ARBA00022840"/>
    </source>
</evidence>
<evidence type="ECO:0000256" key="7">
    <source>
        <dbReference type="ARBA" id="ARBA00043149"/>
    </source>
</evidence>
<dbReference type="InterPro" id="IPR000577">
    <property type="entry name" value="Carb_kinase_FGGY"/>
</dbReference>
<keyword evidence="5" id="KW-0319">Glycerol metabolism</keyword>
<dbReference type="Proteomes" id="UP000886198">
    <property type="component" value="Unassembled WGS sequence"/>
</dbReference>
<dbReference type="NCBIfam" id="NF000756">
    <property type="entry name" value="PRK00047.1"/>
    <property type="match status" value="1"/>
</dbReference>
<keyword evidence="3" id="KW-0547">Nucleotide-binding</keyword>
<dbReference type="PANTHER" id="PTHR10196">
    <property type="entry name" value="SUGAR KINASE"/>
    <property type="match status" value="1"/>
</dbReference>
<gene>
    <name evidence="11" type="primary">glpK</name>
    <name evidence="11" type="ORF">ENN47_09300</name>
</gene>
<keyword evidence="2 8" id="KW-0808">Transferase</keyword>
<comment type="similarity">
    <text evidence="1 8">Belongs to the FGGY kinase family.</text>
</comment>
<keyword evidence="4 8" id="KW-0418">Kinase</keyword>
<evidence type="ECO:0000256" key="5">
    <source>
        <dbReference type="ARBA" id="ARBA00022798"/>
    </source>
</evidence>
<evidence type="ECO:0000259" key="10">
    <source>
        <dbReference type="Pfam" id="PF02782"/>
    </source>
</evidence>
<evidence type="ECO:0000256" key="1">
    <source>
        <dbReference type="ARBA" id="ARBA00009156"/>
    </source>
</evidence>